<feature type="transmembrane region" description="Helical" evidence="1">
    <location>
        <begin position="70"/>
        <end position="87"/>
    </location>
</feature>
<comment type="caution">
    <text evidence="2">The sequence shown here is derived from an EMBL/GenBank/DDBJ whole genome shotgun (WGS) entry which is preliminary data.</text>
</comment>
<dbReference type="Proteomes" id="UP001170717">
    <property type="component" value="Unassembled WGS sequence"/>
</dbReference>
<dbReference type="RefSeq" id="WP_303538089.1">
    <property type="nucleotide sequence ID" value="NZ_JAUOQI010000003.1"/>
</dbReference>
<feature type="transmembrane region" description="Helical" evidence="1">
    <location>
        <begin position="16"/>
        <end position="35"/>
    </location>
</feature>
<evidence type="ECO:0000256" key="1">
    <source>
        <dbReference type="SAM" id="Phobius"/>
    </source>
</evidence>
<accession>A0AAW7YZS3</accession>
<dbReference type="AlphaFoldDB" id="A0AAW7YZS3"/>
<evidence type="ECO:0000313" key="2">
    <source>
        <dbReference type="EMBL" id="MDO6576708.1"/>
    </source>
</evidence>
<proteinExistence type="predicted"/>
<reference evidence="2" key="1">
    <citation type="submission" date="2023-07" db="EMBL/GenBank/DDBJ databases">
        <title>Genome content predicts the carbon catabolic preferences of heterotrophic bacteria.</title>
        <authorList>
            <person name="Gralka M."/>
        </authorList>
    </citation>
    <scope>NUCLEOTIDE SEQUENCE</scope>
    <source>
        <strain evidence="2">F2M12</strain>
    </source>
</reference>
<evidence type="ECO:0000313" key="3">
    <source>
        <dbReference type="Proteomes" id="UP001170717"/>
    </source>
</evidence>
<organism evidence="2 3">
    <name type="scientific">Alteromonas stellipolaris</name>
    <dbReference type="NCBI Taxonomy" id="233316"/>
    <lineage>
        <taxon>Bacteria</taxon>
        <taxon>Pseudomonadati</taxon>
        <taxon>Pseudomonadota</taxon>
        <taxon>Gammaproteobacteria</taxon>
        <taxon>Alteromonadales</taxon>
        <taxon>Alteromonadaceae</taxon>
        <taxon>Alteromonas/Salinimonas group</taxon>
        <taxon>Alteromonas</taxon>
    </lineage>
</organism>
<sequence length="90" mass="9609">MSDNTTTNAFSNNKNIMSVLLSGAMALTFIVMMFLPNSGTGEGMIAVYSAMLWCGIFGAALFRYMTKNGWVGFAIGSVVGLILQMVAQIV</sequence>
<keyword evidence="1" id="KW-0812">Transmembrane</keyword>
<name>A0AAW7YZS3_9ALTE</name>
<gene>
    <name evidence="2" type="ORF">Q4527_04860</name>
</gene>
<keyword evidence="1" id="KW-1133">Transmembrane helix</keyword>
<dbReference type="EMBL" id="JAUOQI010000003">
    <property type="protein sequence ID" value="MDO6576708.1"/>
    <property type="molecule type" value="Genomic_DNA"/>
</dbReference>
<keyword evidence="1" id="KW-0472">Membrane</keyword>
<feature type="transmembrane region" description="Helical" evidence="1">
    <location>
        <begin position="47"/>
        <end position="64"/>
    </location>
</feature>
<protein>
    <submittedName>
        <fullName evidence="2">Uncharacterized protein</fullName>
    </submittedName>
</protein>